<gene>
    <name evidence="3" type="ORF">GX50_08440</name>
</gene>
<reference evidence="3 4" key="1">
    <citation type="submission" date="2017-10" db="EMBL/GenBank/DDBJ databases">
        <title>Comparative genomics in systemic dimorphic fungi from Ajellomycetaceae.</title>
        <authorList>
            <person name="Munoz J.F."/>
            <person name="Mcewen J.G."/>
            <person name="Clay O.K."/>
            <person name="Cuomo C.A."/>
        </authorList>
    </citation>
    <scope>NUCLEOTIDE SEQUENCE [LARGE SCALE GENOMIC DNA]</scope>
    <source>
        <strain evidence="3 4">UAMH4076</strain>
    </source>
</reference>
<keyword evidence="2" id="KW-0472">Membrane</keyword>
<sequence length="317" mass="34711">MSQRLPEGPDQNSGLQLNYVESMPGGNAELMPNTHQDLETVFPHPKWAANQEPLHEIHPNQPSPPRSRRLRILIFTVIALVCMGIGIGVGVGISRGTRKGGDSEAEAPPSITSSTNSPTASVIPPTASAIPPAIPTSLHVLAAVHGNAIVTPEAKQLVDAQGSIAFDSHPFPFRDNMFGYAKCFSLLHQFGSNGDEDMRIFHACEDTGYYKLEPGAVEKSRETQRVPEHDLEQDGFRIFSILWGANELRERSVHEKVFKTGLNRDRVTFTNEFFGRTSDPGPVRGIPAGVVFYRSAADRPIRIINALENGTMAFDFS</sequence>
<keyword evidence="4" id="KW-1185">Reference proteome</keyword>
<evidence type="ECO:0000256" key="2">
    <source>
        <dbReference type="SAM" id="Phobius"/>
    </source>
</evidence>
<dbReference type="STRING" id="73230.A0A2B7Z616"/>
<accession>A0A2B7Z616</accession>
<keyword evidence="2" id="KW-1133">Transmembrane helix</keyword>
<protein>
    <submittedName>
        <fullName evidence="3">Uncharacterized protein</fullName>
    </submittedName>
</protein>
<feature type="compositionally biased region" description="Low complexity" evidence="1">
    <location>
        <begin position="108"/>
        <end position="123"/>
    </location>
</feature>
<dbReference type="AlphaFoldDB" id="A0A2B7Z616"/>
<proteinExistence type="predicted"/>
<dbReference type="VEuPathDB" id="FungiDB:EMCG_00265"/>
<organism evidence="3 4">
    <name type="scientific">[Emmonsia] crescens</name>
    <dbReference type="NCBI Taxonomy" id="73230"/>
    <lineage>
        <taxon>Eukaryota</taxon>
        <taxon>Fungi</taxon>
        <taxon>Dikarya</taxon>
        <taxon>Ascomycota</taxon>
        <taxon>Pezizomycotina</taxon>
        <taxon>Eurotiomycetes</taxon>
        <taxon>Eurotiomycetidae</taxon>
        <taxon>Onygenales</taxon>
        <taxon>Ajellomycetaceae</taxon>
        <taxon>Emergomyces</taxon>
    </lineage>
</organism>
<feature type="transmembrane region" description="Helical" evidence="2">
    <location>
        <begin position="72"/>
        <end position="93"/>
    </location>
</feature>
<keyword evidence="2" id="KW-0812">Transmembrane</keyword>
<evidence type="ECO:0000256" key="1">
    <source>
        <dbReference type="SAM" id="MobiDB-lite"/>
    </source>
</evidence>
<evidence type="ECO:0000313" key="3">
    <source>
        <dbReference type="EMBL" id="PGH28811.1"/>
    </source>
</evidence>
<feature type="region of interest" description="Disordered" evidence="1">
    <location>
        <begin position="96"/>
        <end position="123"/>
    </location>
</feature>
<comment type="caution">
    <text evidence="3">The sequence shown here is derived from an EMBL/GenBank/DDBJ whole genome shotgun (WGS) entry which is preliminary data.</text>
</comment>
<name>A0A2B7Z616_9EURO</name>
<feature type="region of interest" description="Disordered" evidence="1">
    <location>
        <begin position="1"/>
        <end position="32"/>
    </location>
</feature>
<dbReference type="EMBL" id="PDND01000312">
    <property type="protein sequence ID" value="PGH28811.1"/>
    <property type="molecule type" value="Genomic_DNA"/>
</dbReference>
<dbReference type="Proteomes" id="UP000226031">
    <property type="component" value="Unassembled WGS sequence"/>
</dbReference>
<evidence type="ECO:0000313" key="4">
    <source>
        <dbReference type="Proteomes" id="UP000226031"/>
    </source>
</evidence>